<dbReference type="OrthoDB" id="9784009at2"/>
<feature type="domain" description="Metallo-beta-lactamase" evidence="5">
    <location>
        <begin position="12"/>
        <end position="190"/>
    </location>
</feature>
<keyword evidence="7" id="KW-1185">Reference proteome</keyword>
<dbReference type="Gene3D" id="3.60.15.10">
    <property type="entry name" value="Ribonuclease Z/Hydroxyacylglutathione hydrolase-like"/>
    <property type="match status" value="1"/>
</dbReference>
<dbReference type="RefSeq" id="WP_128466542.1">
    <property type="nucleotide sequence ID" value="NZ_CP035108.1"/>
</dbReference>
<keyword evidence="4" id="KW-0862">Zinc</keyword>
<reference evidence="6 7" key="1">
    <citation type="submission" date="2019-01" db="EMBL/GenBank/DDBJ databases">
        <title>Geovibrio thiophilus DSM 11263, complete genome.</title>
        <authorList>
            <person name="Spring S."/>
            <person name="Bunk B."/>
            <person name="Sproer C."/>
        </authorList>
    </citation>
    <scope>NUCLEOTIDE SEQUENCE [LARGE SCALE GENOMIC DNA]</scope>
    <source>
        <strain evidence="6 7">DSM 11263</strain>
    </source>
</reference>
<dbReference type="Pfam" id="PF00753">
    <property type="entry name" value="Lactamase_B"/>
    <property type="match status" value="1"/>
</dbReference>
<dbReference type="SUPFAM" id="SSF56281">
    <property type="entry name" value="Metallo-hydrolase/oxidoreductase"/>
    <property type="match status" value="1"/>
</dbReference>
<dbReference type="PANTHER" id="PTHR46233:SF3">
    <property type="entry name" value="HYDROXYACYLGLUTATHIONE HYDROLASE GLOC"/>
    <property type="match status" value="1"/>
</dbReference>
<organism evidence="6 7">
    <name type="scientific">Geovibrio thiophilus</name>
    <dbReference type="NCBI Taxonomy" id="139438"/>
    <lineage>
        <taxon>Bacteria</taxon>
        <taxon>Pseudomonadati</taxon>
        <taxon>Deferribacterota</taxon>
        <taxon>Deferribacteres</taxon>
        <taxon>Deferribacterales</taxon>
        <taxon>Geovibrionaceae</taxon>
        <taxon>Geovibrio</taxon>
    </lineage>
</organism>
<evidence type="ECO:0000313" key="7">
    <source>
        <dbReference type="Proteomes" id="UP000287502"/>
    </source>
</evidence>
<dbReference type="InterPro" id="IPR051453">
    <property type="entry name" value="MBL_Glyoxalase_II"/>
</dbReference>
<dbReference type="SMART" id="SM00849">
    <property type="entry name" value="Lactamase_B"/>
    <property type="match status" value="1"/>
</dbReference>
<gene>
    <name evidence="6" type="ORF">EP073_07525</name>
</gene>
<dbReference type="EMBL" id="CP035108">
    <property type="protein sequence ID" value="QAR33256.1"/>
    <property type="molecule type" value="Genomic_DNA"/>
</dbReference>
<dbReference type="GO" id="GO:0046872">
    <property type="term" value="F:metal ion binding"/>
    <property type="evidence" value="ECO:0007669"/>
    <property type="project" value="UniProtKB-KW"/>
</dbReference>
<evidence type="ECO:0000256" key="1">
    <source>
        <dbReference type="ARBA" id="ARBA00001947"/>
    </source>
</evidence>
<dbReference type="CDD" id="cd06262">
    <property type="entry name" value="metallo-hydrolase-like_MBL-fold"/>
    <property type="match status" value="1"/>
</dbReference>
<protein>
    <submittedName>
        <fullName evidence="6">MBL fold metallo-hydrolase</fullName>
    </submittedName>
</protein>
<evidence type="ECO:0000256" key="3">
    <source>
        <dbReference type="ARBA" id="ARBA00022801"/>
    </source>
</evidence>
<dbReference type="KEGG" id="gtl:EP073_07525"/>
<dbReference type="InterPro" id="IPR001279">
    <property type="entry name" value="Metallo-B-lactamas"/>
</dbReference>
<dbReference type="PANTHER" id="PTHR46233">
    <property type="entry name" value="HYDROXYACYLGLUTATHIONE HYDROLASE GLOC"/>
    <property type="match status" value="1"/>
</dbReference>
<keyword evidence="3 6" id="KW-0378">Hydrolase</keyword>
<evidence type="ECO:0000256" key="4">
    <source>
        <dbReference type="ARBA" id="ARBA00022833"/>
    </source>
</evidence>
<evidence type="ECO:0000259" key="5">
    <source>
        <dbReference type="SMART" id="SM00849"/>
    </source>
</evidence>
<dbReference type="Proteomes" id="UP000287502">
    <property type="component" value="Chromosome"/>
</dbReference>
<dbReference type="InterPro" id="IPR036866">
    <property type="entry name" value="RibonucZ/Hydroxyglut_hydro"/>
</dbReference>
<comment type="cofactor">
    <cofactor evidence="1">
        <name>Zn(2+)</name>
        <dbReference type="ChEBI" id="CHEBI:29105"/>
    </cofactor>
</comment>
<proteinExistence type="predicted"/>
<evidence type="ECO:0000313" key="6">
    <source>
        <dbReference type="EMBL" id="QAR33256.1"/>
    </source>
</evidence>
<dbReference type="GO" id="GO:0016787">
    <property type="term" value="F:hydrolase activity"/>
    <property type="evidence" value="ECO:0007669"/>
    <property type="project" value="UniProtKB-KW"/>
</dbReference>
<dbReference type="AlphaFoldDB" id="A0A410JYH8"/>
<evidence type="ECO:0000256" key="2">
    <source>
        <dbReference type="ARBA" id="ARBA00022723"/>
    </source>
</evidence>
<accession>A0A410JYH8</accession>
<name>A0A410JYH8_9BACT</name>
<sequence>MKLEHMVVRPLFVNCFFLSDDEGNLVIFDPGGDADLIINKIETENLKPKMILNTHGHFDHIGAVSELKEKYNIPFYIHKDDEFLLGQSRNHAALFGAEPAPVPTADRYVKDGDEIEFGGGKIKVLHTPGHTPGGVCYFIERVNAVITGDTLFCEGVGRSDFPYADHSQLIEGIAHKLLTLDDSVTVHPGHEEFSTIGWEKNNNPYLKRL</sequence>
<keyword evidence="2" id="KW-0479">Metal-binding</keyword>